<evidence type="ECO:0000313" key="2">
    <source>
        <dbReference type="EMBL" id="OAM26058.1"/>
    </source>
</evidence>
<protein>
    <submittedName>
        <fullName evidence="2">Uncharacterized protein</fullName>
    </submittedName>
</protein>
<dbReference type="Proteomes" id="UP000077885">
    <property type="component" value="Unassembled WGS sequence"/>
</dbReference>
<proteinExistence type="predicted"/>
<dbReference type="EMBL" id="LXSL01000032">
    <property type="protein sequence ID" value="OAM26058.1"/>
    <property type="molecule type" value="Genomic_DNA"/>
</dbReference>
<comment type="caution">
    <text evidence="2">The sequence shown here is derived from an EMBL/GenBank/DDBJ whole genome shotgun (WGS) entry which is preliminary data.</text>
</comment>
<feature type="chain" id="PRO_5008396169" evidence="1">
    <location>
        <begin position="21"/>
        <end position="152"/>
    </location>
</feature>
<name>A0A1A9RV38_9NEIS</name>
<dbReference type="OrthoDB" id="8609086at2"/>
<keyword evidence="1" id="KW-0732">Signal</keyword>
<evidence type="ECO:0000313" key="3">
    <source>
        <dbReference type="Proteomes" id="UP000077885"/>
    </source>
</evidence>
<organism evidence="2 3">
    <name type="scientific">Eikenella longinqua</name>
    <dbReference type="NCBI Taxonomy" id="1795827"/>
    <lineage>
        <taxon>Bacteria</taxon>
        <taxon>Pseudomonadati</taxon>
        <taxon>Pseudomonadota</taxon>
        <taxon>Betaproteobacteria</taxon>
        <taxon>Neisseriales</taxon>
        <taxon>Neisseriaceae</taxon>
        <taxon>Eikenella</taxon>
    </lineage>
</organism>
<evidence type="ECO:0000256" key="1">
    <source>
        <dbReference type="SAM" id="SignalP"/>
    </source>
</evidence>
<feature type="signal peptide" evidence="1">
    <location>
        <begin position="1"/>
        <end position="20"/>
    </location>
</feature>
<gene>
    <name evidence="2" type="ORF">A7P95_10105</name>
</gene>
<dbReference type="RefSeq" id="WP_067594877.1">
    <property type="nucleotide sequence ID" value="NZ_LXSL01000032.1"/>
</dbReference>
<keyword evidence="3" id="KW-1185">Reference proteome</keyword>
<dbReference type="AlphaFoldDB" id="A0A1A9RV38"/>
<dbReference type="STRING" id="1795827.A7P95_10105"/>
<reference evidence="3" key="1">
    <citation type="submission" date="2016-05" db="EMBL/GenBank/DDBJ databases">
        <title>Draft genome of Corynebacterium afermentans subsp. afermentans LCDC 88199T.</title>
        <authorList>
            <person name="Bernier A.-M."/>
            <person name="Bernard K."/>
        </authorList>
    </citation>
    <scope>NUCLEOTIDE SEQUENCE [LARGE SCALE GENOMIC DNA]</scope>
    <source>
        <strain evidence="3">NML02-A-017</strain>
    </source>
</reference>
<sequence>MNKFATLALIAAIAAPAALANDLQNEHNTNREIVSNVDPRARELLLRPARIHQGRTYTLPVSLRAGKFYTFFGDCDNNCNNIDMNLIAANGARVAGDNLPDNAPLFTFHATRSGNYRVVLSMKNCDDRNGCKASIHAFEGTRRVYDTFIRAQ</sequence>
<accession>A0A1A9RV38</accession>